<accession>A0AAV4FVG5</accession>
<reference evidence="2 3" key="1">
    <citation type="journal article" date="2021" name="Elife">
        <title>Chloroplast acquisition without the gene transfer in kleptoplastic sea slugs, Plakobranchus ocellatus.</title>
        <authorList>
            <person name="Maeda T."/>
            <person name="Takahashi S."/>
            <person name="Yoshida T."/>
            <person name="Shimamura S."/>
            <person name="Takaki Y."/>
            <person name="Nagai Y."/>
            <person name="Toyoda A."/>
            <person name="Suzuki Y."/>
            <person name="Arimoto A."/>
            <person name="Ishii H."/>
            <person name="Satoh N."/>
            <person name="Nishiyama T."/>
            <person name="Hasebe M."/>
            <person name="Maruyama T."/>
            <person name="Minagawa J."/>
            <person name="Obokata J."/>
            <person name="Shigenobu S."/>
        </authorList>
    </citation>
    <scope>NUCLEOTIDE SEQUENCE [LARGE SCALE GENOMIC DNA]</scope>
</reference>
<protein>
    <submittedName>
        <fullName evidence="2">Uncharacterized protein</fullName>
    </submittedName>
</protein>
<feature type="region of interest" description="Disordered" evidence="1">
    <location>
        <begin position="128"/>
        <end position="151"/>
    </location>
</feature>
<dbReference type="Proteomes" id="UP000762676">
    <property type="component" value="Unassembled WGS sequence"/>
</dbReference>
<evidence type="ECO:0000313" key="2">
    <source>
        <dbReference type="EMBL" id="GFR76755.1"/>
    </source>
</evidence>
<proteinExistence type="predicted"/>
<sequence length="151" mass="17441">MSRQWKKTRKEKNRKKRGVDRLKVNGAHLNVLDKDIEYFTAIQYRTLAHDSLPLELEIHFEKHLNYVDASPQQDVKHQKTQKTFERRSVKGPPRETWGDGGPPVNDLNRKLQERDQLLLLQSLSPLPICSPSASRKSNRPTHKSPVKSAVS</sequence>
<evidence type="ECO:0000313" key="3">
    <source>
        <dbReference type="Proteomes" id="UP000762676"/>
    </source>
</evidence>
<keyword evidence="3" id="KW-1185">Reference proteome</keyword>
<feature type="region of interest" description="Disordered" evidence="1">
    <location>
        <begin position="69"/>
        <end position="108"/>
    </location>
</feature>
<feature type="compositionally biased region" description="Basic residues" evidence="1">
    <location>
        <begin position="136"/>
        <end position="145"/>
    </location>
</feature>
<evidence type="ECO:0000256" key="1">
    <source>
        <dbReference type="SAM" id="MobiDB-lite"/>
    </source>
</evidence>
<gene>
    <name evidence="2" type="ORF">ElyMa_000490400</name>
</gene>
<organism evidence="2 3">
    <name type="scientific">Elysia marginata</name>
    <dbReference type="NCBI Taxonomy" id="1093978"/>
    <lineage>
        <taxon>Eukaryota</taxon>
        <taxon>Metazoa</taxon>
        <taxon>Spiralia</taxon>
        <taxon>Lophotrochozoa</taxon>
        <taxon>Mollusca</taxon>
        <taxon>Gastropoda</taxon>
        <taxon>Heterobranchia</taxon>
        <taxon>Euthyneura</taxon>
        <taxon>Panpulmonata</taxon>
        <taxon>Sacoglossa</taxon>
        <taxon>Placobranchoidea</taxon>
        <taxon>Plakobranchidae</taxon>
        <taxon>Elysia</taxon>
    </lineage>
</organism>
<name>A0AAV4FVG5_9GAST</name>
<dbReference type="AlphaFoldDB" id="A0AAV4FVG5"/>
<feature type="compositionally biased region" description="Basic and acidic residues" evidence="1">
    <location>
        <begin position="74"/>
        <end position="97"/>
    </location>
</feature>
<dbReference type="EMBL" id="BMAT01000942">
    <property type="protein sequence ID" value="GFR76755.1"/>
    <property type="molecule type" value="Genomic_DNA"/>
</dbReference>
<comment type="caution">
    <text evidence="2">The sequence shown here is derived from an EMBL/GenBank/DDBJ whole genome shotgun (WGS) entry which is preliminary data.</text>
</comment>